<accession>A0A0A8L7Q0</accession>
<name>A0A0A8L7Q0_9SACH</name>
<feature type="region of interest" description="Disordered" evidence="2">
    <location>
        <begin position="428"/>
        <end position="465"/>
    </location>
</feature>
<sequence>MGNVPGKIDGGQETVSRKQHRSESLNLGSQGPKSVNRSRRATSLVGNLLSASGRARSDSYNSSGLNGNSSNPYKKKSTKEKERFREKHARQLVVKYTETVDGGFLAPFGCYSFDKLDYDADVVKGLIIDRKLAPFYTPLQDFDESWTREEVLKIVDGLPLHSSFQQEPEEFEGVPIGDLNDEDFDYLLDPTASKREQRRQRSKISRARLYFKRVSWQERSNEHFLELKLLSRRQPEQKIPTLPSNDLKYTLYKNGAECPICFLYFPMPLNVSGCCKQPICSECFVQIKRAPPHFPHDEVDPTQDEEPDEMKDPNLLVSEPANCPYCAISEFGVTYEPRKDMRTGINGMHVSEYKAADSKDCDGLVSDSSSNEGEEIVAKEQTRRGSIAADDPSVVTSDSIRPDWEINLIKERLRLARKSAKATAIHMSNQLIDPEHPSRHASVSSSVDGRDCGSSPQRRQKTLDELDDEMIQQAIKLSLQEH</sequence>
<dbReference type="Pfam" id="PF02809">
    <property type="entry name" value="UIM"/>
    <property type="match status" value="1"/>
</dbReference>
<dbReference type="PANTHER" id="PTHR31315">
    <property type="entry name" value="PROTEIN SIP5"/>
    <property type="match status" value="1"/>
</dbReference>
<organism evidence="3 4">
    <name type="scientific">Kluyveromyces dobzhanskii CBS 2104</name>
    <dbReference type="NCBI Taxonomy" id="1427455"/>
    <lineage>
        <taxon>Eukaryota</taxon>
        <taxon>Fungi</taxon>
        <taxon>Dikarya</taxon>
        <taxon>Ascomycota</taxon>
        <taxon>Saccharomycotina</taxon>
        <taxon>Saccharomycetes</taxon>
        <taxon>Saccharomycetales</taxon>
        <taxon>Saccharomycetaceae</taxon>
        <taxon>Kluyveromyces</taxon>
    </lineage>
</organism>
<feature type="region of interest" description="Disordered" evidence="2">
    <location>
        <begin position="1"/>
        <end position="84"/>
    </location>
</feature>
<dbReference type="InterPro" id="IPR039301">
    <property type="entry name" value="Sip5/DA2"/>
</dbReference>
<gene>
    <name evidence="3" type="ORF">KLDO_g3339</name>
</gene>
<dbReference type="AlphaFoldDB" id="A0A0A8L7Q0"/>
<evidence type="ECO:0000313" key="4">
    <source>
        <dbReference type="Proteomes" id="UP000031516"/>
    </source>
</evidence>
<dbReference type="EMBL" id="CCBQ010000042">
    <property type="protein sequence ID" value="CDO95091.1"/>
    <property type="molecule type" value="Genomic_DNA"/>
</dbReference>
<protein>
    <submittedName>
        <fullName evidence="3">WGS project CCBQ000000000 data, contig 00011</fullName>
    </submittedName>
</protein>
<feature type="compositionally biased region" description="Low complexity" evidence="2">
    <location>
        <begin position="58"/>
        <end position="71"/>
    </location>
</feature>
<dbReference type="CDD" id="cd24139">
    <property type="entry name" value="SIP5-like"/>
    <property type="match status" value="1"/>
</dbReference>
<comment type="similarity">
    <text evidence="1">Belongs to the SIP5 family.</text>
</comment>
<dbReference type="GO" id="GO:0005737">
    <property type="term" value="C:cytoplasm"/>
    <property type="evidence" value="ECO:0007669"/>
    <property type="project" value="TreeGrafter"/>
</dbReference>
<dbReference type="OrthoDB" id="21471at2759"/>
<feature type="region of interest" description="Disordered" evidence="2">
    <location>
        <begin position="364"/>
        <end position="394"/>
    </location>
</feature>
<dbReference type="InterPro" id="IPR003903">
    <property type="entry name" value="UIM_dom"/>
</dbReference>
<keyword evidence="4" id="KW-1185">Reference proteome</keyword>
<dbReference type="PANTHER" id="PTHR31315:SF1">
    <property type="entry name" value="PROTEIN SIP5"/>
    <property type="match status" value="1"/>
</dbReference>
<evidence type="ECO:0000256" key="1">
    <source>
        <dbReference type="ARBA" id="ARBA00010402"/>
    </source>
</evidence>
<evidence type="ECO:0000313" key="3">
    <source>
        <dbReference type="EMBL" id="CDO95091.1"/>
    </source>
</evidence>
<proteinExistence type="inferred from homology"/>
<reference evidence="3 4" key="1">
    <citation type="submission" date="2014-03" db="EMBL/GenBank/DDBJ databases">
        <title>The genome of Kluyveromyces dobzhanskii.</title>
        <authorList>
            <person name="Nystedt B."/>
            <person name="Astrom S."/>
        </authorList>
    </citation>
    <scope>NUCLEOTIDE SEQUENCE [LARGE SCALE GENOMIC DNA]</scope>
    <source>
        <strain evidence="3 4">CBS 2104</strain>
    </source>
</reference>
<dbReference type="Proteomes" id="UP000031516">
    <property type="component" value="Unassembled WGS sequence"/>
</dbReference>
<feature type="compositionally biased region" description="Polar residues" evidence="2">
    <location>
        <begin position="24"/>
        <end position="35"/>
    </location>
</feature>
<dbReference type="PROSITE" id="PS50330">
    <property type="entry name" value="UIM"/>
    <property type="match status" value="1"/>
</dbReference>
<evidence type="ECO:0000256" key="2">
    <source>
        <dbReference type="SAM" id="MobiDB-lite"/>
    </source>
</evidence>
<comment type="caution">
    <text evidence="3">The sequence shown here is derived from an EMBL/GenBank/DDBJ whole genome shotgun (WGS) entry which is preliminary data.</text>
</comment>